<dbReference type="STRING" id="195913.SAMN04488004_10899"/>
<dbReference type="OrthoDB" id="6713140at2"/>
<accession>A0A1I4F3Y2</accession>
<evidence type="ECO:0008006" key="3">
    <source>
        <dbReference type="Google" id="ProtNLM"/>
    </source>
</evidence>
<protein>
    <recommendedName>
        <fullName evidence="3">Capsule polysaccharide biosynthesis protein</fullName>
    </recommendedName>
</protein>
<name>A0A1I4F3Y2_9RHOB</name>
<reference evidence="1 2" key="1">
    <citation type="submission" date="2016-10" db="EMBL/GenBank/DDBJ databases">
        <authorList>
            <person name="de Groot N.N."/>
        </authorList>
    </citation>
    <scope>NUCLEOTIDE SEQUENCE [LARGE SCALE GENOMIC DNA]</scope>
    <source>
        <strain evidence="1 2">DSM 16199</strain>
    </source>
</reference>
<keyword evidence="2" id="KW-1185">Reference proteome</keyword>
<proteinExistence type="predicted"/>
<sequence>MLHRSVRAMDQPFDVTFYLDPGLLKSARAGEHNFIGLIAKTLTDAGMRVFYQPNSDAARRASKDLPGYALFHMDDPTHPRALTLRRSYFYPFWQIESSARRWEWNVALTPFKPQDIDMAEAKRFFEFWRKRLYPLANAAPVTDGPVYIPLQGMIRQHRTFQSCSPLTMIANTADRFANNDIVVTLHPNEVYSDADHGALQDLAARYPNVAISDQDMVTCLNACQLVVTQNSSVALAGFFFRKPAVLFAQIDFHHIAGNVPRDGEDRAFATRRNDAEYEAYIWWFLQHMSINAGRPPEEVTEKIASVLWNHGWPV</sequence>
<evidence type="ECO:0000313" key="2">
    <source>
        <dbReference type="Proteomes" id="UP000199550"/>
    </source>
</evidence>
<gene>
    <name evidence="1" type="ORF">SAMN04488004_10899</name>
</gene>
<dbReference type="InterPro" id="IPR043148">
    <property type="entry name" value="TagF_C"/>
</dbReference>
<dbReference type="AlphaFoldDB" id="A0A1I4F3Y2"/>
<dbReference type="Gene3D" id="3.40.50.12580">
    <property type="match status" value="1"/>
</dbReference>
<organism evidence="1 2">
    <name type="scientific">Loktanella salsilacus</name>
    <dbReference type="NCBI Taxonomy" id="195913"/>
    <lineage>
        <taxon>Bacteria</taxon>
        <taxon>Pseudomonadati</taxon>
        <taxon>Pseudomonadota</taxon>
        <taxon>Alphaproteobacteria</taxon>
        <taxon>Rhodobacterales</taxon>
        <taxon>Roseobacteraceae</taxon>
        <taxon>Loktanella</taxon>
    </lineage>
</organism>
<dbReference type="Proteomes" id="UP000199550">
    <property type="component" value="Unassembled WGS sequence"/>
</dbReference>
<dbReference type="EMBL" id="FOTF01000008">
    <property type="protein sequence ID" value="SFL12692.1"/>
    <property type="molecule type" value="Genomic_DNA"/>
</dbReference>
<evidence type="ECO:0000313" key="1">
    <source>
        <dbReference type="EMBL" id="SFL12692.1"/>
    </source>
</evidence>